<evidence type="ECO:0000256" key="1">
    <source>
        <dbReference type="ARBA" id="ARBA00038101"/>
    </source>
</evidence>
<organism evidence="2">
    <name type="scientific">Lotharella globosa</name>
    <dbReference type="NCBI Taxonomy" id="91324"/>
    <lineage>
        <taxon>Eukaryota</taxon>
        <taxon>Sar</taxon>
        <taxon>Rhizaria</taxon>
        <taxon>Cercozoa</taxon>
        <taxon>Chlorarachniophyceae</taxon>
        <taxon>Lotharella</taxon>
    </lineage>
</organism>
<dbReference type="InterPro" id="IPR011990">
    <property type="entry name" value="TPR-like_helical_dom_sf"/>
</dbReference>
<dbReference type="PANTHER" id="PTHR11102">
    <property type="entry name" value="SEL-1-LIKE PROTEIN"/>
    <property type="match status" value="1"/>
</dbReference>
<accession>A0A6U2XYM8</accession>
<sequence length="364" mass="41862">MESADSDQEDVDQEIVMMQILRDEMPEVKDHEMIESSGETILMVKRLKRLQHIVLSDEEKHLKTDLAQANKLLEEAMTESPEVGVPPKTDTAARLLLKASVMGSRAAEGLCYLFGIGQKDDKEKAMETFSEAANMGNRIAQAYLGYSYHQSRPEKTNHEKKAVKWYMKAADQGHTFSERWIGWVYQQGFCKDHEKSIQIALKYYERASAKGDGYSTFQLGQIYECGQGLKPSPSRALEYYKRGEAFGDPSCMAQIGILYRDGYGVEEDRQRAVLQFWRAADAGHRDVADFLFESEWREDVTNFFKELHTHMQEILRRDTPALKMIHNQILASFRQSVALSIHAPEKRWVRLLMESHYGEEALFQ</sequence>
<proteinExistence type="inferred from homology"/>
<name>A0A6U2XYM8_9EUKA</name>
<dbReference type="Pfam" id="PF08238">
    <property type="entry name" value="Sel1"/>
    <property type="match status" value="5"/>
</dbReference>
<dbReference type="PANTHER" id="PTHR11102:SF160">
    <property type="entry name" value="ERAD-ASSOCIATED E3 UBIQUITIN-PROTEIN LIGASE COMPONENT HRD3"/>
    <property type="match status" value="1"/>
</dbReference>
<protein>
    <submittedName>
        <fullName evidence="2">Uncharacterized protein</fullName>
    </submittedName>
</protein>
<dbReference type="Gene3D" id="1.25.40.10">
    <property type="entry name" value="Tetratricopeptide repeat domain"/>
    <property type="match status" value="1"/>
</dbReference>
<gene>
    <name evidence="2" type="ORF">LGLO00237_LOCUS25447</name>
</gene>
<comment type="similarity">
    <text evidence="1">Belongs to the sel-1 family.</text>
</comment>
<dbReference type="EMBL" id="HBIV01035631">
    <property type="protein sequence ID" value="CAE0673742.1"/>
    <property type="molecule type" value="Transcribed_RNA"/>
</dbReference>
<evidence type="ECO:0000313" key="2">
    <source>
        <dbReference type="EMBL" id="CAE0673742.1"/>
    </source>
</evidence>
<reference evidence="2" key="1">
    <citation type="submission" date="2021-01" db="EMBL/GenBank/DDBJ databases">
        <authorList>
            <person name="Corre E."/>
            <person name="Pelletier E."/>
            <person name="Niang G."/>
            <person name="Scheremetjew M."/>
            <person name="Finn R."/>
            <person name="Kale V."/>
            <person name="Holt S."/>
            <person name="Cochrane G."/>
            <person name="Meng A."/>
            <person name="Brown T."/>
            <person name="Cohen L."/>
        </authorList>
    </citation>
    <scope>NUCLEOTIDE SEQUENCE</scope>
    <source>
        <strain evidence="2">CCCM811</strain>
    </source>
</reference>
<dbReference type="InterPro" id="IPR050767">
    <property type="entry name" value="Sel1_AlgK"/>
</dbReference>
<dbReference type="InterPro" id="IPR006597">
    <property type="entry name" value="Sel1-like"/>
</dbReference>
<dbReference type="SUPFAM" id="SSF81901">
    <property type="entry name" value="HCP-like"/>
    <property type="match status" value="1"/>
</dbReference>
<dbReference type="AlphaFoldDB" id="A0A6U2XYM8"/>
<dbReference type="SMART" id="SM00671">
    <property type="entry name" value="SEL1"/>
    <property type="match status" value="5"/>
</dbReference>